<evidence type="ECO:0000313" key="1">
    <source>
        <dbReference type="EMBL" id="MBC2398743.1"/>
    </source>
</evidence>
<dbReference type="RefSeq" id="WP_173680561.1">
    <property type="nucleotide sequence ID" value="NZ_JAAZWO010000017.1"/>
</dbReference>
<accession>A0A923E940</accession>
<reference evidence="1 2" key="1">
    <citation type="submission" date="2020-04" db="EMBL/GenBank/DDBJ databases">
        <title>Genomic insights into acetone-butanol-ethanol (ABE) fermentation by sequencing solventogenic clostridia strains.</title>
        <authorList>
            <person name="Brown S."/>
        </authorList>
    </citation>
    <scope>NUCLEOTIDE SEQUENCE [LARGE SCALE GENOMIC DNA]</scope>
    <source>
        <strain evidence="1 2">DJ011</strain>
    </source>
</reference>
<proteinExistence type="predicted"/>
<keyword evidence="2" id="KW-1185">Reference proteome</keyword>
<evidence type="ECO:0008006" key="3">
    <source>
        <dbReference type="Google" id="ProtNLM"/>
    </source>
</evidence>
<protein>
    <recommendedName>
        <fullName evidence="3">NERD domain-containing protein</fullName>
    </recommendedName>
</protein>
<organism evidence="1 2">
    <name type="scientific">Clostridium tetanomorphum</name>
    <dbReference type="NCBI Taxonomy" id="1553"/>
    <lineage>
        <taxon>Bacteria</taxon>
        <taxon>Bacillati</taxon>
        <taxon>Bacillota</taxon>
        <taxon>Clostridia</taxon>
        <taxon>Eubacteriales</taxon>
        <taxon>Clostridiaceae</taxon>
        <taxon>Clostridium</taxon>
    </lineage>
</organism>
<evidence type="ECO:0000313" key="2">
    <source>
        <dbReference type="Proteomes" id="UP000563151"/>
    </source>
</evidence>
<gene>
    <name evidence="1" type="ORF">HGG79_13310</name>
</gene>
<comment type="caution">
    <text evidence="1">The sequence shown here is derived from an EMBL/GenBank/DDBJ whole genome shotgun (WGS) entry which is preliminary data.</text>
</comment>
<name>A0A923E940_CLOTT</name>
<sequence length="528" mass="62128">MGLMNVELEEFLKKHNTEDILSGILEMQMSSYGQLIDERIPAAEYLASNAIRYYISDSKKNFTWNDFLQLEEFAKNIYNEDISKLFEEALALVEATDEKKNEFLKSEHMKLKSMAFRGDGYIYQLLSMSEMLYRPFDEELKKNLGFTFTCCEQLFVYIFKLYVKKALEAHSKKYKFTKMIETLYQLLRGKAVLMLPSIKEGYIFRVYKEDLYNKFNKFEVDSIIKYLSVCPGESRLKPTEVSEFKVLTSKPLVDFGDYIYLPLLESTLMNFPKLFHYTFVAEKKFNKHIVGRYTKNRGDVVEDLTVKYLQRLIDKRYIYSSLEYKNEDGEADVTIQYENTTIFCECKSKILTLNTLKGITESIQTDIYKAIGIAYEQAVRSIKYIAQGKCFHKTINGKEKEIKLDNTEKKYIVCVTAENFGVIPSKIYEYVEFDKTIPIVPYVVNIYDLDIITQECVDFIEFIKYMEFRKENSDIISSVDELDIFGYFKANGGQMINIDADELVITDYTREFDKKYKKKNHEFFNQFD</sequence>
<dbReference type="Proteomes" id="UP000563151">
    <property type="component" value="Unassembled WGS sequence"/>
</dbReference>
<dbReference type="AlphaFoldDB" id="A0A923E940"/>
<dbReference type="EMBL" id="JAAZWO010000017">
    <property type="protein sequence ID" value="MBC2398743.1"/>
    <property type="molecule type" value="Genomic_DNA"/>
</dbReference>